<feature type="non-terminal residue" evidence="2">
    <location>
        <position position="1"/>
    </location>
</feature>
<name>A0A4Y2D2C5_ARAVE</name>
<reference evidence="2 3" key="1">
    <citation type="journal article" date="2019" name="Sci. Rep.">
        <title>Orb-weaving spider Araneus ventricosus genome elucidates the spidroin gene catalogue.</title>
        <authorList>
            <person name="Kono N."/>
            <person name="Nakamura H."/>
            <person name="Ohtoshi R."/>
            <person name="Moran D.A.P."/>
            <person name="Shinohara A."/>
            <person name="Yoshida Y."/>
            <person name="Fujiwara M."/>
            <person name="Mori M."/>
            <person name="Tomita M."/>
            <person name="Arakawa K."/>
        </authorList>
    </citation>
    <scope>NUCLEOTIDE SEQUENCE [LARGE SCALE GENOMIC DNA]</scope>
</reference>
<protein>
    <submittedName>
        <fullName evidence="2">Uncharacterized protein</fullName>
    </submittedName>
</protein>
<evidence type="ECO:0000256" key="1">
    <source>
        <dbReference type="SAM" id="MobiDB-lite"/>
    </source>
</evidence>
<accession>A0A4Y2D2C5</accession>
<evidence type="ECO:0000313" key="2">
    <source>
        <dbReference type="EMBL" id="GBM10459.1"/>
    </source>
</evidence>
<sequence>VVYSITTIPSSDDLSQKRKPRNGGEGVKLSKCGPVSKAGFRGADHNNPAACESKQAAQGRPVSRQKLAPGILGSAKRYQGTLDFLTH</sequence>
<dbReference type="EMBL" id="BGPR01165171">
    <property type="protein sequence ID" value="GBM10459.1"/>
    <property type="molecule type" value="Genomic_DNA"/>
</dbReference>
<evidence type="ECO:0000313" key="3">
    <source>
        <dbReference type="Proteomes" id="UP000499080"/>
    </source>
</evidence>
<organism evidence="2 3">
    <name type="scientific">Araneus ventricosus</name>
    <name type="common">Orbweaver spider</name>
    <name type="synonym">Epeira ventricosa</name>
    <dbReference type="NCBI Taxonomy" id="182803"/>
    <lineage>
        <taxon>Eukaryota</taxon>
        <taxon>Metazoa</taxon>
        <taxon>Ecdysozoa</taxon>
        <taxon>Arthropoda</taxon>
        <taxon>Chelicerata</taxon>
        <taxon>Arachnida</taxon>
        <taxon>Araneae</taxon>
        <taxon>Araneomorphae</taxon>
        <taxon>Entelegynae</taxon>
        <taxon>Araneoidea</taxon>
        <taxon>Araneidae</taxon>
        <taxon>Araneus</taxon>
    </lineage>
</organism>
<proteinExistence type="predicted"/>
<comment type="caution">
    <text evidence="2">The sequence shown here is derived from an EMBL/GenBank/DDBJ whole genome shotgun (WGS) entry which is preliminary data.</text>
</comment>
<feature type="compositionally biased region" description="Polar residues" evidence="1">
    <location>
        <begin position="1"/>
        <end position="13"/>
    </location>
</feature>
<gene>
    <name evidence="2" type="ORF">AVEN_212004_1</name>
</gene>
<keyword evidence="3" id="KW-1185">Reference proteome</keyword>
<feature type="region of interest" description="Disordered" evidence="1">
    <location>
        <begin position="1"/>
        <end position="68"/>
    </location>
</feature>
<dbReference type="Proteomes" id="UP000499080">
    <property type="component" value="Unassembled WGS sequence"/>
</dbReference>
<dbReference type="AlphaFoldDB" id="A0A4Y2D2C5"/>